<feature type="compositionally biased region" description="Low complexity" evidence="8">
    <location>
        <begin position="131"/>
        <end position="145"/>
    </location>
</feature>
<feature type="region of interest" description="Disordered" evidence="8">
    <location>
        <begin position="1"/>
        <end position="20"/>
    </location>
</feature>
<name>A0A9Q1D0M1_CONCO</name>
<keyword evidence="5" id="KW-0677">Repeat</keyword>
<feature type="compositionally biased region" description="Polar residues" evidence="8">
    <location>
        <begin position="242"/>
        <end position="251"/>
    </location>
</feature>
<keyword evidence="2 7" id="KW-0963">Cytoplasm</keyword>
<dbReference type="GO" id="GO:0005874">
    <property type="term" value="C:microtubule"/>
    <property type="evidence" value="ECO:0007669"/>
    <property type="project" value="UniProtKB-KW"/>
</dbReference>
<protein>
    <recommendedName>
        <fullName evidence="7">Microtubule-associated protein</fullName>
    </recommendedName>
</protein>
<evidence type="ECO:0000256" key="6">
    <source>
        <dbReference type="ARBA" id="ARBA00023212"/>
    </source>
</evidence>
<dbReference type="GO" id="GO:0000226">
    <property type="term" value="P:microtubule cytoskeleton organization"/>
    <property type="evidence" value="ECO:0007669"/>
    <property type="project" value="TreeGrafter"/>
</dbReference>
<evidence type="ECO:0000256" key="1">
    <source>
        <dbReference type="ARBA" id="ARBA00004245"/>
    </source>
</evidence>
<evidence type="ECO:0000256" key="2">
    <source>
        <dbReference type="ARBA" id="ARBA00022490"/>
    </source>
</evidence>
<dbReference type="GO" id="GO:0043005">
    <property type="term" value="C:neuron projection"/>
    <property type="evidence" value="ECO:0007669"/>
    <property type="project" value="TreeGrafter"/>
</dbReference>
<keyword evidence="10" id="KW-1185">Reference proteome</keyword>
<dbReference type="GO" id="GO:0031175">
    <property type="term" value="P:neuron projection development"/>
    <property type="evidence" value="ECO:0007669"/>
    <property type="project" value="TreeGrafter"/>
</dbReference>
<feature type="compositionally biased region" description="Basic and acidic residues" evidence="8">
    <location>
        <begin position="220"/>
        <end position="239"/>
    </location>
</feature>
<feature type="region of interest" description="Disordered" evidence="8">
    <location>
        <begin position="367"/>
        <end position="438"/>
    </location>
</feature>
<feature type="compositionally biased region" description="Low complexity" evidence="8">
    <location>
        <begin position="163"/>
        <end position="174"/>
    </location>
</feature>
<evidence type="ECO:0000313" key="10">
    <source>
        <dbReference type="Proteomes" id="UP001152803"/>
    </source>
</evidence>
<reference evidence="9" key="1">
    <citation type="journal article" date="2023" name="Science">
        <title>Genome structures resolve the early diversification of teleost fishes.</title>
        <authorList>
            <person name="Parey E."/>
            <person name="Louis A."/>
            <person name="Montfort J."/>
            <person name="Bouchez O."/>
            <person name="Roques C."/>
            <person name="Iampietro C."/>
            <person name="Lluch J."/>
            <person name="Castinel A."/>
            <person name="Donnadieu C."/>
            <person name="Desvignes T."/>
            <person name="Floi Bucao C."/>
            <person name="Jouanno E."/>
            <person name="Wen M."/>
            <person name="Mejri S."/>
            <person name="Dirks R."/>
            <person name="Jansen H."/>
            <person name="Henkel C."/>
            <person name="Chen W.J."/>
            <person name="Zahm M."/>
            <person name="Cabau C."/>
            <person name="Klopp C."/>
            <person name="Thompson A.W."/>
            <person name="Robinson-Rechavi M."/>
            <person name="Braasch I."/>
            <person name="Lecointre G."/>
            <person name="Bobe J."/>
            <person name="Postlethwait J.H."/>
            <person name="Berthelot C."/>
            <person name="Roest Crollius H."/>
            <person name="Guiguen Y."/>
        </authorList>
    </citation>
    <scope>NUCLEOTIDE SEQUENCE</scope>
    <source>
        <strain evidence="9">Concon-B</strain>
    </source>
</reference>
<evidence type="ECO:0000256" key="5">
    <source>
        <dbReference type="ARBA" id="ARBA00022737"/>
    </source>
</evidence>
<dbReference type="PROSITE" id="PS51491">
    <property type="entry name" value="TAU_MAP_2"/>
    <property type="match status" value="3"/>
</dbReference>
<comment type="subcellular location">
    <subcellularLocation>
        <location evidence="1 7">Cytoplasm</location>
        <location evidence="1 7">Cytoskeleton</location>
    </subcellularLocation>
</comment>
<accession>A0A9Q1D0M1</accession>
<sequence length="438" mass="45195">MDQHQDLLNSGLDGHALQYPGQPMASAMVDLTLSDRDQEPIGAEIKKNGVSPTLMGPGNDLMKAESVEPAQVEHTEELSALAESHSAPSGEEVQQARGPENDIAPSAPATGEAKPPSAGPEKPAADKTTKPTKATTPAKARPTSTHKLPPSLTHTPPEKTLASSTPGSSTSRPSAIPTPTSGGARLGAGNGKTATSKPPGGAKPQTKPPGKGPQSAAARPEQRKPGVGKAEKELPKTPERSGYSSPSTPKSPGSRGSAPGQPTAKELKKVAVVRTPPKSPGSLKNRPPAPLVPMPDLKNVRSKIGSTENIKHQPGGGRIQIVHKKIDLSNVQSKCGSKANLHHKPGGGNIEIKTEKVDFKVQSKIGSLDNIGHVPGGGMRKKEKGKEAEVGVADPALNGEGSVLSPAPAESSPQTPPFQPVIPEEPPLISLEVSHRVA</sequence>
<dbReference type="PANTHER" id="PTHR11501">
    <property type="entry name" value="MICROTUBULE-ASSOCIATED PROTEIN"/>
    <property type="match status" value="1"/>
</dbReference>
<dbReference type="OrthoDB" id="8931898at2759"/>
<evidence type="ECO:0000256" key="4">
    <source>
        <dbReference type="ARBA" id="ARBA00022701"/>
    </source>
</evidence>
<feature type="compositionally biased region" description="Basic and acidic residues" evidence="8">
    <location>
        <begin position="62"/>
        <end position="77"/>
    </location>
</feature>
<evidence type="ECO:0000256" key="3">
    <source>
        <dbReference type="ARBA" id="ARBA00022553"/>
    </source>
</evidence>
<evidence type="ECO:0000256" key="8">
    <source>
        <dbReference type="SAM" id="MobiDB-lite"/>
    </source>
</evidence>
<dbReference type="AlphaFoldDB" id="A0A9Q1D0M1"/>
<dbReference type="Pfam" id="PF00418">
    <property type="entry name" value="Tubulin-binding"/>
    <property type="match status" value="3"/>
</dbReference>
<dbReference type="PROSITE" id="PS00229">
    <property type="entry name" value="TAU_MAP_1"/>
    <property type="match status" value="2"/>
</dbReference>
<keyword evidence="4 7" id="KW-0493">Microtubule</keyword>
<dbReference type="PANTHER" id="PTHR11501:SF14">
    <property type="entry name" value="MICROTUBULE-ASSOCIATED PROTEIN TAU"/>
    <property type="match status" value="1"/>
</dbReference>
<dbReference type="EMBL" id="JAFJMO010000016">
    <property type="protein sequence ID" value="KAJ8254554.1"/>
    <property type="molecule type" value="Genomic_DNA"/>
</dbReference>
<organism evidence="9 10">
    <name type="scientific">Conger conger</name>
    <name type="common">Conger eel</name>
    <name type="synonym">Muraena conger</name>
    <dbReference type="NCBI Taxonomy" id="82655"/>
    <lineage>
        <taxon>Eukaryota</taxon>
        <taxon>Metazoa</taxon>
        <taxon>Chordata</taxon>
        <taxon>Craniata</taxon>
        <taxon>Vertebrata</taxon>
        <taxon>Euteleostomi</taxon>
        <taxon>Actinopterygii</taxon>
        <taxon>Neopterygii</taxon>
        <taxon>Teleostei</taxon>
        <taxon>Anguilliformes</taxon>
        <taxon>Congridae</taxon>
        <taxon>Conger</taxon>
    </lineage>
</organism>
<comment type="caution">
    <text evidence="9">The sequence shown here is derived from an EMBL/GenBank/DDBJ whole genome shotgun (WGS) entry which is preliminary data.</text>
</comment>
<dbReference type="Proteomes" id="UP001152803">
    <property type="component" value="Unassembled WGS sequence"/>
</dbReference>
<feature type="compositionally biased region" description="Pro residues" evidence="8">
    <location>
        <begin position="414"/>
        <end position="426"/>
    </location>
</feature>
<evidence type="ECO:0000256" key="7">
    <source>
        <dbReference type="RuleBase" id="RU000686"/>
    </source>
</evidence>
<dbReference type="InterPro" id="IPR027324">
    <property type="entry name" value="MAP2/MAP4/Tau"/>
</dbReference>
<evidence type="ECO:0000313" key="9">
    <source>
        <dbReference type="EMBL" id="KAJ8254554.1"/>
    </source>
</evidence>
<proteinExistence type="predicted"/>
<dbReference type="InterPro" id="IPR001084">
    <property type="entry name" value="MAP_tubulin-bd_rpt"/>
</dbReference>
<feature type="region of interest" description="Disordered" evidence="8">
    <location>
        <begin position="39"/>
        <end position="297"/>
    </location>
</feature>
<dbReference type="GO" id="GO:0008017">
    <property type="term" value="F:microtubule binding"/>
    <property type="evidence" value="ECO:0007669"/>
    <property type="project" value="InterPro"/>
</dbReference>
<gene>
    <name evidence="9" type="ORF">COCON_G00211660</name>
</gene>
<keyword evidence="6 7" id="KW-0206">Cytoskeleton</keyword>
<keyword evidence="3" id="KW-0597">Phosphoprotein</keyword>